<protein>
    <recommendedName>
        <fullName evidence="5">Purple acid phosphatase</fullName>
        <ecNumber evidence="5">3.1.3.2</ecNumber>
    </recommendedName>
</protein>
<evidence type="ECO:0000313" key="10">
    <source>
        <dbReference type="Proteomes" id="UP000036987"/>
    </source>
</evidence>
<evidence type="ECO:0000256" key="4">
    <source>
        <dbReference type="ARBA" id="ARBA00023180"/>
    </source>
</evidence>
<dbReference type="CDD" id="cd00839">
    <property type="entry name" value="MPP_PAPs"/>
    <property type="match status" value="1"/>
</dbReference>
<gene>
    <name evidence="9" type="ORF">ZOSMA_77G01000</name>
</gene>
<dbReference type="Proteomes" id="UP000036987">
    <property type="component" value="Unassembled WGS sequence"/>
</dbReference>
<dbReference type="InterPro" id="IPR041792">
    <property type="entry name" value="MPP_PAP"/>
</dbReference>
<feature type="signal peptide" evidence="5">
    <location>
        <begin position="1"/>
        <end position="27"/>
    </location>
</feature>
<feature type="domain" description="Purple acid phosphatase N-terminal" evidence="8">
    <location>
        <begin position="73"/>
        <end position="186"/>
    </location>
</feature>
<dbReference type="GO" id="GO:0046872">
    <property type="term" value="F:metal ion binding"/>
    <property type="evidence" value="ECO:0007669"/>
    <property type="project" value="InterPro"/>
</dbReference>
<dbReference type="InterPro" id="IPR029052">
    <property type="entry name" value="Metallo-depent_PP-like"/>
</dbReference>
<proteinExistence type="inferred from homology"/>
<dbReference type="OrthoDB" id="45007at2759"/>
<keyword evidence="10" id="KW-1185">Reference proteome</keyword>
<dbReference type="Pfam" id="PF14008">
    <property type="entry name" value="Metallophos_C"/>
    <property type="match status" value="1"/>
</dbReference>
<evidence type="ECO:0000259" key="8">
    <source>
        <dbReference type="Pfam" id="PF16656"/>
    </source>
</evidence>
<dbReference type="InterPro" id="IPR008963">
    <property type="entry name" value="Purple_acid_Pase-like_N"/>
</dbReference>
<dbReference type="OMA" id="NAVDLPH"/>
<organism evidence="9 10">
    <name type="scientific">Zostera marina</name>
    <name type="common">Eelgrass</name>
    <dbReference type="NCBI Taxonomy" id="29655"/>
    <lineage>
        <taxon>Eukaryota</taxon>
        <taxon>Viridiplantae</taxon>
        <taxon>Streptophyta</taxon>
        <taxon>Embryophyta</taxon>
        <taxon>Tracheophyta</taxon>
        <taxon>Spermatophyta</taxon>
        <taxon>Magnoliopsida</taxon>
        <taxon>Liliopsida</taxon>
        <taxon>Zosteraceae</taxon>
        <taxon>Zostera</taxon>
    </lineage>
</organism>
<dbReference type="InterPro" id="IPR039331">
    <property type="entry name" value="PAPs-like"/>
</dbReference>
<dbReference type="PANTHER" id="PTHR22953:SF15">
    <property type="entry name" value="PURPLE ACID PHOSPHATASE 13"/>
    <property type="match status" value="1"/>
</dbReference>
<dbReference type="EC" id="3.1.3.2" evidence="5"/>
<dbReference type="Pfam" id="PF00149">
    <property type="entry name" value="Metallophos"/>
    <property type="match status" value="1"/>
</dbReference>
<dbReference type="Gene3D" id="2.60.40.380">
    <property type="entry name" value="Purple acid phosphatase-like, N-terminal"/>
    <property type="match status" value="1"/>
</dbReference>
<keyword evidence="4" id="KW-0325">Glycoprotein</keyword>
<dbReference type="AlphaFoldDB" id="A0A0K9NP95"/>
<comment type="caution">
    <text evidence="9">The sequence shown here is derived from an EMBL/GenBank/DDBJ whole genome shotgun (WGS) entry which is preliminary data.</text>
</comment>
<reference evidence="10" key="1">
    <citation type="journal article" date="2016" name="Nature">
        <title>The genome of the seagrass Zostera marina reveals angiosperm adaptation to the sea.</title>
        <authorList>
            <person name="Olsen J.L."/>
            <person name="Rouze P."/>
            <person name="Verhelst B."/>
            <person name="Lin Y.-C."/>
            <person name="Bayer T."/>
            <person name="Collen J."/>
            <person name="Dattolo E."/>
            <person name="De Paoli E."/>
            <person name="Dittami S."/>
            <person name="Maumus F."/>
            <person name="Michel G."/>
            <person name="Kersting A."/>
            <person name="Lauritano C."/>
            <person name="Lohaus R."/>
            <person name="Toepel M."/>
            <person name="Tonon T."/>
            <person name="Vanneste K."/>
            <person name="Amirebrahimi M."/>
            <person name="Brakel J."/>
            <person name="Bostroem C."/>
            <person name="Chovatia M."/>
            <person name="Grimwood J."/>
            <person name="Jenkins J.W."/>
            <person name="Jueterbock A."/>
            <person name="Mraz A."/>
            <person name="Stam W.T."/>
            <person name="Tice H."/>
            <person name="Bornberg-Bauer E."/>
            <person name="Green P.J."/>
            <person name="Pearson G.A."/>
            <person name="Procaccini G."/>
            <person name="Duarte C.M."/>
            <person name="Schmutz J."/>
            <person name="Reusch T.B.H."/>
            <person name="Van de Peer Y."/>
        </authorList>
    </citation>
    <scope>NUCLEOTIDE SEQUENCE [LARGE SCALE GENOMIC DNA]</scope>
    <source>
        <strain evidence="10">cv. Finnish</strain>
    </source>
</reference>
<dbReference type="SUPFAM" id="SSF49363">
    <property type="entry name" value="Purple acid phosphatase, N-terminal domain"/>
    <property type="match status" value="1"/>
</dbReference>
<comment type="similarity">
    <text evidence="1 5">Belongs to the metallophosphoesterase superfamily. Purple acid phosphatase family.</text>
</comment>
<evidence type="ECO:0000259" key="7">
    <source>
        <dbReference type="Pfam" id="PF14008"/>
    </source>
</evidence>
<dbReference type="EMBL" id="LFYR01001945">
    <property type="protein sequence ID" value="KMZ58438.1"/>
    <property type="molecule type" value="Genomic_DNA"/>
</dbReference>
<evidence type="ECO:0000259" key="6">
    <source>
        <dbReference type="Pfam" id="PF00149"/>
    </source>
</evidence>
<dbReference type="Gene3D" id="3.60.21.10">
    <property type="match status" value="2"/>
</dbReference>
<dbReference type="InterPro" id="IPR004843">
    <property type="entry name" value="Calcineurin-like_PHP"/>
</dbReference>
<feature type="chain" id="PRO_5005393776" description="Purple acid phosphatase" evidence="5">
    <location>
        <begin position="28"/>
        <end position="556"/>
    </location>
</feature>
<feature type="domain" description="Calcineurin-like phosphoesterase" evidence="6">
    <location>
        <begin position="198"/>
        <end position="410"/>
    </location>
</feature>
<dbReference type="SUPFAM" id="SSF56300">
    <property type="entry name" value="Metallo-dependent phosphatases"/>
    <property type="match status" value="1"/>
</dbReference>
<evidence type="ECO:0000256" key="2">
    <source>
        <dbReference type="ARBA" id="ARBA00022729"/>
    </source>
</evidence>
<keyword evidence="2 5" id="KW-0732">Signal</keyword>
<dbReference type="GO" id="GO:0003993">
    <property type="term" value="F:acid phosphatase activity"/>
    <property type="evidence" value="ECO:0000318"/>
    <property type="project" value="GO_Central"/>
</dbReference>
<dbReference type="STRING" id="29655.A0A0K9NP95"/>
<keyword evidence="3 5" id="KW-0378">Hydrolase</keyword>
<dbReference type="PANTHER" id="PTHR22953">
    <property type="entry name" value="ACID PHOSPHATASE RELATED"/>
    <property type="match status" value="1"/>
</dbReference>
<dbReference type="InterPro" id="IPR015914">
    <property type="entry name" value="PAPs_N"/>
</dbReference>
<accession>A0A0K9NP95</accession>
<name>A0A0K9NP95_ZOSMR</name>
<evidence type="ECO:0000256" key="5">
    <source>
        <dbReference type="RuleBase" id="RU361203"/>
    </source>
</evidence>
<comment type="catalytic activity">
    <reaction evidence="5">
        <text>a phosphate monoester + H2O = an alcohol + phosphate</text>
        <dbReference type="Rhea" id="RHEA:15017"/>
        <dbReference type="ChEBI" id="CHEBI:15377"/>
        <dbReference type="ChEBI" id="CHEBI:30879"/>
        <dbReference type="ChEBI" id="CHEBI:43474"/>
        <dbReference type="ChEBI" id="CHEBI:67140"/>
        <dbReference type="EC" id="3.1.3.2"/>
    </reaction>
</comment>
<sequence length="556" mass="63236">MSLLAVMMAGVMTMLFIVVVMTVTTEGDRIPTTLEGPFTPVTEPLANERFRIHPVDLPATDLRVLRNVTGFQPEQISVSLSAKYHSAWISWITGEFQIGDDIKPLDPSSVASVVRYSERKDMSSRRVAIGNSLIYNQSYPFEGLMNYTSGIIHHVRITGLRPRKKYYYSCGDPSINSMSDVFVFRTMPISSPRRYPKRIAIVGDLGLTYNMTTTVDHMRRNKPDLFLLIGDVTYANLYLTNGSGADCYSCSFSNTPIHETYQPRWDYWGRFMQPFVSKTPMMVIEGNHEIELQAEKVTFEAYRSRFAFPSAESGSTSPFFYSFDAGGIHFIMLGSDHDYSKSSDQYKWLEKDLKSVDRSVTPWLIGSWHAPWYNSYKAHYMEVECMRVEMENLLYSYGVDIVFNGHVHAYERMNRVYNFNLDPCGPVYITVGDGGNRENLAVPHADEPNHCPNPLNTPGPFLGKYCPFNFTSGPAAGKFCWDRQPDFSAYRESSFGHGILEVKNQTHALWTWHRNQDLYNSIGDAIYIVRQPDVCSTKPTSSFVMDVPIGGRFPMI</sequence>
<dbReference type="Pfam" id="PF16656">
    <property type="entry name" value="Pur_ac_phosph_N"/>
    <property type="match status" value="1"/>
</dbReference>
<evidence type="ECO:0000256" key="3">
    <source>
        <dbReference type="ARBA" id="ARBA00022801"/>
    </source>
</evidence>
<feature type="domain" description="Purple acid phosphatase C-terminal" evidence="7">
    <location>
        <begin position="479"/>
        <end position="517"/>
    </location>
</feature>
<evidence type="ECO:0000313" key="9">
    <source>
        <dbReference type="EMBL" id="KMZ58438.1"/>
    </source>
</evidence>
<evidence type="ECO:0000256" key="1">
    <source>
        <dbReference type="ARBA" id="ARBA00008723"/>
    </source>
</evidence>
<dbReference type="InterPro" id="IPR025733">
    <property type="entry name" value="PAPs_C"/>
</dbReference>